<dbReference type="InterPro" id="IPR050344">
    <property type="entry name" value="Peptidase_M1_aminopeptidases"/>
</dbReference>
<dbReference type="FunFam" id="1.10.390.10:FF:000013">
    <property type="entry name" value="Aminopeptidase N"/>
    <property type="match status" value="1"/>
</dbReference>
<evidence type="ECO:0000256" key="16">
    <source>
        <dbReference type="ARBA" id="ARBA00023288"/>
    </source>
</evidence>
<evidence type="ECO:0000259" key="24">
    <source>
        <dbReference type="Pfam" id="PF17900"/>
    </source>
</evidence>
<evidence type="ECO:0000256" key="8">
    <source>
        <dbReference type="ARBA" id="ARBA00022723"/>
    </source>
</evidence>
<comment type="similarity">
    <text evidence="3 20">Belongs to the peptidase M1 family.</text>
</comment>
<evidence type="ECO:0000256" key="10">
    <source>
        <dbReference type="ARBA" id="ARBA00022801"/>
    </source>
</evidence>
<dbReference type="InterPro" id="IPR024571">
    <property type="entry name" value="ERAP1-like_C_dom"/>
</dbReference>
<dbReference type="InterPro" id="IPR045357">
    <property type="entry name" value="Aminopeptidase_N-like_N"/>
</dbReference>
<evidence type="ECO:0000256" key="1">
    <source>
        <dbReference type="ARBA" id="ARBA00000098"/>
    </source>
</evidence>
<evidence type="ECO:0000256" key="18">
    <source>
        <dbReference type="PIRSR" id="PIRSR634016-3"/>
    </source>
</evidence>
<keyword evidence="5" id="KW-1003">Cell membrane</keyword>
<comment type="cofactor">
    <cofactor evidence="18 20">
        <name>Zn(2+)</name>
        <dbReference type="ChEBI" id="CHEBI:29105"/>
    </cofactor>
    <text evidence="18 20">Binds 1 zinc ion per subunit.</text>
</comment>
<evidence type="ECO:0000256" key="5">
    <source>
        <dbReference type="ARBA" id="ARBA00022475"/>
    </source>
</evidence>
<keyword evidence="8 18" id="KW-0479">Metal-binding</keyword>
<name>A0AAV8W498_9CUCU</name>
<dbReference type="GO" id="GO:0005615">
    <property type="term" value="C:extracellular space"/>
    <property type="evidence" value="ECO:0007669"/>
    <property type="project" value="TreeGrafter"/>
</dbReference>
<dbReference type="Pfam" id="PF11838">
    <property type="entry name" value="ERAP1_C"/>
    <property type="match status" value="1"/>
</dbReference>
<feature type="binding site" evidence="18">
    <location>
        <position position="358"/>
    </location>
    <ligand>
        <name>Zn(2+)</name>
        <dbReference type="ChEBI" id="CHEBI:29105"/>
        <note>catalytic</note>
    </ligand>
</feature>
<evidence type="ECO:0000256" key="13">
    <source>
        <dbReference type="ARBA" id="ARBA00023136"/>
    </source>
</evidence>
<dbReference type="CDD" id="cd09601">
    <property type="entry name" value="M1_APN-Q_like"/>
    <property type="match status" value="1"/>
</dbReference>
<keyword evidence="14" id="KW-1015">Disulfide bond</keyword>
<feature type="binding site" evidence="18">
    <location>
        <position position="339"/>
    </location>
    <ligand>
        <name>Zn(2+)</name>
        <dbReference type="ChEBI" id="CHEBI:29105"/>
        <note>catalytic</note>
    </ligand>
</feature>
<evidence type="ECO:0000256" key="12">
    <source>
        <dbReference type="ARBA" id="ARBA00023049"/>
    </source>
</evidence>
<keyword evidence="7 20" id="KW-0645">Protease</keyword>
<dbReference type="PRINTS" id="PR00756">
    <property type="entry name" value="ALADIPTASE"/>
</dbReference>
<evidence type="ECO:0000313" key="25">
    <source>
        <dbReference type="EMBL" id="KAJ8921488.1"/>
    </source>
</evidence>
<evidence type="ECO:0000256" key="21">
    <source>
        <dbReference type="SAM" id="SignalP"/>
    </source>
</evidence>
<feature type="signal peptide" evidence="21">
    <location>
        <begin position="1"/>
        <end position="20"/>
    </location>
</feature>
<dbReference type="FunFam" id="2.60.40.1910:FF:000008">
    <property type="entry name" value="Aminopeptidase"/>
    <property type="match status" value="1"/>
</dbReference>
<feature type="domain" description="ERAP1-like C-terminal" evidence="23">
    <location>
        <begin position="563"/>
        <end position="885"/>
    </location>
</feature>
<feature type="chain" id="PRO_5043821357" description="Aminopeptidase" evidence="21">
    <location>
        <begin position="21"/>
        <end position="913"/>
    </location>
</feature>
<dbReference type="EMBL" id="JANEYG010000010">
    <property type="protein sequence ID" value="KAJ8921488.1"/>
    <property type="molecule type" value="Genomic_DNA"/>
</dbReference>
<dbReference type="GO" id="GO:0098552">
    <property type="term" value="C:side of membrane"/>
    <property type="evidence" value="ECO:0007669"/>
    <property type="project" value="UniProtKB-KW"/>
</dbReference>
<dbReference type="InterPro" id="IPR042097">
    <property type="entry name" value="Aminopeptidase_N-like_N_sf"/>
</dbReference>
<keyword evidence="11 18" id="KW-0862">Zinc</keyword>
<dbReference type="GO" id="GO:0006508">
    <property type="term" value="P:proteolysis"/>
    <property type="evidence" value="ECO:0007669"/>
    <property type="project" value="UniProtKB-KW"/>
</dbReference>
<dbReference type="GO" id="GO:0008270">
    <property type="term" value="F:zinc ion binding"/>
    <property type="evidence" value="ECO:0007669"/>
    <property type="project" value="UniProtKB-UniRule"/>
</dbReference>
<evidence type="ECO:0000256" key="6">
    <source>
        <dbReference type="ARBA" id="ARBA00022622"/>
    </source>
</evidence>
<dbReference type="FunFam" id="1.25.50.20:FF:000001">
    <property type="entry name" value="Aminopeptidase"/>
    <property type="match status" value="1"/>
</dbReference>
<evidence type="ECO:0000256" key="20">
    <source>
        <dbReference type="RuleBase" id="RU364040"/>
    </source>
</evidence>
<dbReference type="InterPro" id="IPR034016">
    <property type="entry name" value="M1_APN-typ"/>
</dbReference>
<evidence type="ECO:0000256" key="3">
    <source>
        <dbReference type="ARBA" id="ARBA00010136"/>
    </source>
</evidence>
<dbReference type="GO" id="GO:0005886">
    <property type="term" value="C:plasma membrane"/>
    <property type="evidence" value="ECO:0007669"/>
    <property type="project" value="UniProtKB-SubCell"/>
</dbReference>
<protein>
    <recommendedName>
        <fullName evidence="20">Aminopeptidase</fullName>
        <ecNumber evidence="20">3.4.11.-</ecNumber>
    </recommendedName>
</protein>
<evidence type="ECO:0000256" key="19">
    <source>
        <dbReference type="PIRSR" id="PIRSR634016-4"/>
    </source>
</evidence>
<dbReference type="PANTHER" id="PTHR11533:SF301">
    <property type="entry name" value="AMINOPEPTIDASE"/>
    <property type="match status" value="1"/>
</dbReference>
<dbReference type="InterPro" id="IPR001930">
    <property type="entry name" value="Peptidase_M1"/>
</dbReference>
<organism evidence="25 26">
    <name type="scientific">Exocentrus adspersus</name>
    <dbReference type="NCBI Taxonomy" id="1586481"/>
    <lineage>
        <taxon>Eukaryota</taxon>
        <taxon>Metazoa</taxon>
        <taxon>Ecdysozoa</taxon>
        <taxon>Arthropoda</taxon>
        <taxon>Hexapoda</taxon>
        <taxon>Insecta</taxon>
        <taxon>Pterygota</taxon>
        <taxon>Neoptera</taxon>
        <taxon>Endopterygota</taxon>
        <taxon>Coleoptera</taxon>
        <taxon>Polyphaga</taxon>
        <taxon>Cucujiformia</taxon>
        <taxon>Chrysomeloidea</taxon>
        <taxon>Cerambycidae</taxon>
        <taxon>Lamiinae</taxon>
        <taxon>Acanthocinini</taxon>
        <taxon>Exocentrus</taxon>
    </lineage>
</organism>
<dbReference type="Gene3D" id="2.60.40.1730">
    <property type="entry name" value="tricorn interacting facor f3 domain"/>
    <property type="match status" value="1"/>
</dbReference>
<accession>A0AAV8W498</accession>
<evidence type="ECO:0000256" key="15">
    <source>
        <dbReference type="ARBA" id="ARBA00023180"/>
    </source>
</evidence>
<feature type="site" description="Transition state stabilizer" evidence="19">
    <location>
        <position position="421"/>
    </location>
</feature>
<comment type="caution">
    <text evidence="25">The sequence shown here is derived from an EMBL/GenBank/DDBJ whole genome shotgun (WGS) entry which is preliminary data.</text>
</comment>
<dbReference type="InterPro" id="IPR027268">
    <property type="entry name" value="Peptidase_M4/M1_CTD_sf"/>
</dbReference>
<keyword evidence="13" id="KW-0472">Membrane</keyword>
<keyword evidence="10 20" id="KW-0378">Hydrolase</keyword>
<keyword evidence="4 20" id="KW-0031">Aminopeptidase</keyword>
<evidence type="ECO:0000256" key="7">
    <source>
        <dbReference type="ARBA" id="ARBA00022670"/>
    </source>
</evidence>
<gene>
    <name evidence="25" type="ORF">NQ315_003106</name>
</gene>
<dbReference type="SUPFAM" id="SSF63737">
    <property type="entry name" value="Leukotriene A4 hydrolase N-terminal domain"/>
    <property type="match status" value="1"/>
</dbReference>
<evidence type="ECO:0000256" key="2">
    <source>
        <dbReference type="ARBA" id="ARBA00004609"/>
    </source>
</evidence>
<reference evidence="25 26" key="1">
    <citation type="journal article" date="2023" name="Insect Mol. Biol.">
        <title>Genome sequencing provides insights into the evolution of gene families encoding plant cell wall-degrading enzymes in longhorned beetles.</title>
        <authorList>
            <person name="Shin N.R."/>
            <person name="Okamura Y."/>
            <person name="Kirsch R."/>
            <person name="Pauchet Y."/>
        </authorList>
    </citation>
    <scope>NUCLEOTIDE SEQUENCE [LARGE SCALE GENOMIC DNA]</scope>
    <source>
        <strain evidence="25">EAD_L_NR</strain>
    </source>
</reference>
<evidence type="ECO:0000256" key="11">
    <source>
        <dbReference type="ARBA" id="ARBA00022833"/>
    </source>
</evidence>
<comment type="subcellular location">
    <subcellularLocation>
        <location evidence="2">Cell membrane</location>
        <topology evidence="2">Lipid-anchor</topology>
        <topology evidence="2">GPI-anchor</topology>
    </subcellularLocation>
</comment>
<evidence type="ECO:0000313" key="26">
    <source>
        <dbReference type="Proteomes" id="UP001159042"/>
    </source>
</evidence>
<keyword evidence="12 20" id="KW-0482">Metalloprotease</keyword>
<dbReference type="Gene3D" id="1.25.50.20">
    <property type="match status" value="1"/>
</dbReference>
<evidence type="ECO:0000256" key="4">
    <source>
        <dbReference type="ARBA" id="ARBA00022438"/>
    </source>
</evidence>
<keyword evidence="6" id="KW-0336">GPI-anchor</keyword>
<keyword evidence="16" id="KW-0449">Lipoprotein</keyword>
<evidence type="ECO:0000256" key="9">
    <source>
        <dbReference type="ARBA" id="ARBA00022729"/>
    </source>
</evidence>
<keyword evidence="15" id="KW-0325">Glycoprotein</keyword>
<dbReference type="Gene3D" id="2.60.40.1910">
    <property type="match status" value="1"/>
</dbReference>
<dbReference type="SUPFAM" id="SSF55486">
    <property type="entry name" value="Metalloproteases ('zincins'), catalytic domain"/>
    <property type="match status" value="1"/>
</dbReference>
<sequence length="913" mass="103222">MELTLFSILICFAALKVAVPQTVPGEEYRLPDLYTPISYHIHINVPNNSIMGDATDFSGRVQIQLSFKNVTNFIALHAHHDFIIVDKVTFNSTEVGTTNYAINNVTDILRVNTTSEVVAGVAYTLEIEYTGVLSTGDMNGFYKSSYMDDSGTTKYLATTFFSPVHARRAFPCFDEPALKATFNFSFTVPWGLEVLFNTQQKSMEMNVTSGITTSTFGTTPVMSTFVLAFIVSDLSCSFGTISGTVPCRVCSRSGTETLRYLALDYGGPILDSLNNFTNYAYGDVMEKMDQVAVPDLSPNAMENWGLITYRENALLWNGNQSSNRNKQRVITVMAHELAHQWFGNLVTQYWWAAVFLKEGFATYFEYHTPHEIFPDWELDKQFLIDKMHPVLQSDALETTQALQSDCYTPAEVTARFNTISYNKGSSILRMVQHFMGYERFKTGIQNYVANHRFGYVEPEHLWQSLSSSVLDSITSLPATFTTVMEDWVRKPGYPVLQVTVTGNNVTITQKRFLYSGEDNATSWYVPISYSLSLDQDKFGRTSPIVWLTPNNSLSFILPNNCDWIILNNQQSAYYRVNYDDGLWTSISIALQKENFDGITEVNRAQIVDDLFNLARADYFKYSRVLNILRFLSNDTSYYSWSTAVSGFNFLLIRVGEGTFLGNAISATVLELLSKLYDSVPVTNLNDTDQIYTHKQVLALTWSCRLGNEDCIQEMQALFNQYKSSGVRPDKNLRSIVYCNALRYSNTSEDWDFLWEVYTSSDLATELVTIISALGCTRNESIQRRYLNLSITEGSGIRTQDALSVFSSVYSGSARGVDITFDFLVENYEAIAARYNSMNSVGNLIRGIAERFTEEFQVSKLKDFIETENLPEPFRIAANEALETAETNIKWLDNFQGDLVEFFSSGATKKIKKL</sequence>
<evidence type="ECO:0000259" key="23">
    <source>
        <dbReference type="Pfam" id="PF11838"/>
    </source>
</evidence>
<keyword evidence="9 21" id="KW-0732">Signal</keyword>
<dbReference type="PANTHER" id="PTHR11533">
    <property type="entry name" value="PROTEASE M1 ZINC METALLOPROTEASE"/>
    <property type="match status" value="1"/>
</dbReference>
<evidence type="ECO:0000256" key="17">
    <source>
        <dbReference type="PIRSR" id="PIRSR634016-1"/>
    </source>
</evidence>
<dbReference type="InterPro" id="IPR014782">
    <property type="entry name" value="Peptidase_M1_dom"/>
</dbReference>
<feature type="domain" description="Peptidase M1 membrane alanine aminopeptidase" evidence="22">
    <location>
        <begin position="263"/>
        <end position="476"/>
    </location>
</feature>
<dbReference type="Gene3D" id="1.10.390.10">
    <property type="entry name" value="Neutral Protease Domain 2"/>
    <property type="match status" value="1"/>
</dbReference>
<dbReference type="Proteomes" id="UP001159042">
    <property type="component" value="Unassembled WGS sequence"/>
</dbReference>
<feature type="active site" description="Proton acceptor" evidence="17">
    <location>
        <position position="336"/>
    </location>
</feature>
<dbReference type="AlphaFoldDB" id="A0AAV8W498"/>
<dbReference type="GO" id="GO:0016285">
    <property type="term" value="F:alanyl aminopeptidase activity"/>
    <property type="evidence" value="ECO:0007669"/>
    <property type="project" value="UniProtKB-EC"/>
</dbReference>
<dbReference type="GO" id="GO:0070006">
    <property type="term" value="F:metalloaminopeptidase activity"/>
    <property type="evidence" value="ECO:0007669"/>
    <property type="project" value="TreeGrafter"/>
</dbReference>
<evidence type="ECO:0000256" key="14">
    <source>
        <dbReference type="ARBA" id="ARBA00023157"/>
    </source>
</evidence>
<dbReference type="Pfam" id="PF17900">
    <property type="entry name" value="Peptidase_M1_N"/>
    <property type="match status" value="1"/>
</dbReference>
<dbReference type="GO" id="GO:0005737">
    <property type="term" value="C:cytoplasm"/>
    <property type="evidence" value="ECO:0007669"/>
    <property type="project" value="TreeGrafter"/>
</dbReference>
<proteinExistence type="inferred from homology"/>
<dbReference type="GO" id="GO:0042277">
    <property type="term" value="F:peptide binding"/>
    <property type="evidence" value="ECO:0007669"/>
    <property type="project" value="TreeGrafter"/>
</dbReference>
<dbReference type="GO" id="GO:0043171">
    <property type="term" value="P:peptide catabolic process"/>
    <property type="evidence" value="ECO:0007669"/>
    <property type="project" value="TreeGrafter"/>
</dbReference>
<dbReference type="Pfam" id="PF01433">
    <property type="entry name" value="Peptidase_M1"/>
    <property type="match status" value="1"/>
</dbReference>
<keyword evidence="26" id="KW-1185">Reference proteome</keyword>
<dbReference type="EC" id="3.4.11.-" evidence="20"/>
<comment type="catalytic activity">
    <reaction evidence="1">
        <text>Release of an N-terminal amino acid, Xaa-|-Yaa- from a peptide, amide or arylamide. Xaa is preferably Ala, but may be most amino acids including Pro (slow action). When a terminal hydrophobic residue is followed by a prolyl residue, the two may be released as an intact Xaa-Pro dipeptide.</text>
        <dbReference type="EC" id="3.4.11.2"/>
    </reaction>
</comment>
<feature type="binding site" evidence="18">
    <location>
        <position position="335"/>
    </location>
    <ligand>
        <name>Zn(2+)</name>
        <dbReference type="ChEBI" id="CHEBI:29105"/>
        <note>catalytic</note>
    </ligand>
</feature>
<evidence type="ECO:0000259" key="22">
    <source>
        <dbReference type="Pfam" id="PF01433"/>
    </source>
</evidence>
<feature type="domain" description="Aminopeptidase N-like N-terminal" evidence="24">
    <location>
        <begin position="36"/>
        <end position="225"/>
    </location>
</feature>